<dbReference type="CDD" id="cd01071">
    <property type="entry name" value="PBP2_PhnD_like"/>
    <property type="match status" value="1"/>
</dbReference>
<evidence type="ECO:0000256" key="3">
    <source>
        <dbReference type="SAM" id="SignalP"/>
    </source>
</evidence>
<dbReference type="PANTHER" id="PTHR35841">
    <property type="entry name" value="PHOSPHONATES-BINDING PERIPLASMIC PROTEIN"/>
    <property type="match status" value="1"/>
</dbReference>
<organism evidence="4 5">
    <name type="scientific">Pseudomonas syringae</name>
    <dbReference type="NCBI Taxonomy" id="317"/>
    <lineage>
        <taxon>Bacteria</taxon>
        <taxon>Pseudomonadati</taxon>
        <taxon>Pseudomonadota</taxon>
        <taxon>Gammaproteobacteria</taxon>
        <taxon>Pseudomonadales</taxon>
        <taxon>Pseudomonadaceae</taxon>
        <taxon>Pseudomonas</taxon>
    </lineage>
</organism>
<dbReference type="SUPFAM" id="SSF53850">
    <property type="entry name" value="Periplasmic binding protein-like II"/>
    <property type="match status" value="1"/>
</dbReference>
<feature type="signal peptide" evidence="3">
    <location>
        <begin position="1"/>
        <end position="26"/>
    </location>
</feature>
<evidence type="ECO:0000313" key="4">
    <source>
        <dbReference type="EMBL" id="KFE53465.1"/>
    </source>
</evidence>
<sequence length="294" mass="32280">MRSVKWLAGLLTTALMTSALTTTVHAQCTQRSLRVAIIPNTSKPLEVLRRDYQPLLERLSTSLHMPVDLVSTSSSYESVIDAIVSGGVDVAWLGPASYVMARQRDPRIEPFASLTISPGFFTPAGHHYQSLLLTRRGTFDKVEALRGAQVALSDPASTSGSVVPNAEFSVKVGQPLTRFFSSVVYAGSHSKSLDTLLDGRVDAAFVASVEVDAYLNNGRIGRDTFNVLWRSEPIYYSPYVFSGSLCPELKEQIRKAMLNDQQGLSAFLQSQEASGLFPASHAEYEPLLRMMQMR</sequence>
<dbReference type="PATRIC" id="fig|317.175.peg.3977"/>
<dbReference type="GO" id="GO:0055085">
    <property type="term" value="P:transmembrane transport"/>
    <property type="evidence" value="ECO:0007669"/>
    <property type="project" value="InterPro"/>
</dbReference>
<dbReference type="OrthoDB" id="5318791at2"/>
<dbReference type="EMBL" id="JPQU01000056">
    <property type="protein sequence ID" value="KFE53465.1"/>
    <property type="molecule type" value="Genomic_DNA"/>
</dbReference>
<dbReference type="PANTHER" id="PTHR35841:SF1">
    <property type="entry name" value="PHOSPHONATES-BINDING PERIPLASMIC PROTEIN"/>
    <property type="match status" value="1"/>
</dbReference>
<gene>
    <name evidence="4" type="ORF">IV01_19080</name>
</gene>
<dbReference type="AlphaFoldDB" id="A0A085VDF2"/>
<evidence type="ECO:0000256" key="1">
    <source>
        <dbReference type="ARBA" id="ARBA00007162"/>
    </source>
</evidence>
<dbReference type="RefSeq" id="WP_032630313.1">
    <property type="nucleotide sequence ID" value="NZ_JPQU01000056.1"/>
</dbReference>
<name>A0A085VDF2_PSESX</name>
<dbReference type="Proteomes" id="UP000028631">
    <property type="component" value="Unassembled WGS sequence"/>
</dbReference>
<comment type="similarity">
    <text evidence="1">Belongs to the phosphate/phosphite/phosphonate binding protein family.</text>
</comment>
<evidence type="ECO:0000256" key="2">
    <source>
        <dbReference type="ARBA" id="ARBA00022729"/>
    </source>
</evidence>
<dbReference type="Gene3D" id="3.40.190.10">
    <property type="entry name" value="Periplasmic binding protein-like II"/>
    <property type="match status" value="2"/>
</dbReference>
<feature type="chain" id="PRO_5001798744" evidence="3">
    <location>
        <begin position="27"/>
        <end position="294"/>
    </location>
</feature>
<protein>
    <submittedName>
        <fullName evidence="4">Phosphonate ABC transporter substrate-binding protein</fullName>
    </submittedName>
</protein>
<proteinExistence type="inferred from homology"/>
<evidence type="ECO:0000313" key="5">
    <source>
        <dbReference type="Proteomes" id="UP000028631"/>
    </source>
</evidence>
<accession>A0A085VDF2</accession>
<reference evidence="4 5" key="1">
    <citation type="submission" date="2014-07" db="EMBL/GenBank/DDBJ databases">
        <title>Draft Genome Sequences of Environmental Pseudomonas syringae strains.</title>
        <authorList>
            <person name="Baltrus D.A."/>
            <person name="Berge O."/>
            <person name="Morris C."/>
        </authorList>
    </citation>
    <scope>NUCLEOTIDE SEQUENCE [LARGE SCALE GENOMIC DNA]</scope>
    <source>
        <strain evidence="4 5">GAW0119</strain>
    </source>
</reference>
<comment type="caution">
    <text evidence="4">The sequence shown here is derived from an EMBL/GenBank/DDBJ whole genome shotgun (WGS) entry which is preliminary data.</text>
</comment>
<dbReference type="GO" id="GO:0043190">
    <property type="term" value="C:ATP-binding cassette (ABC) transporter complex"/>
    <property type="evidence" value="ECO:0007669"/>
    <property type="project" value="InterPro"/>
</dbReference>
<dbReference type="InterPro" id="IPR005770">
    <property type="entry name" value="PhnD"/>
</dbReference>
<keyword evidence="5" id="KW-1185">Reference proteome</keyword>
<keyword evidence="2 3" id="KW-0732">Signal</keyword>
<dbReference type="NCBIfam" id="TIGR01098">
    <property type="entry name" value="3A0109s03R"/>
    <property type="match status" value="1"/>
</dbReference>
<dbReference type="Pfam" id="PF12974">
    <property type="entry name" value="Phosphonate-bd"/>
    <property type="match status" value="1"/>
</dbReference>